<dbReference type="InterPro" id="IPR022191">
    <property type="entry name" value="DUF3717"/>
</dbReference>
<accession>A0ABV0EGZ8</accession>
<evidence type="ECO:0000313" key="1">
    <source>
        <dbReference type="EMBL" id="MEO1767942.1"/>
    </source>
</evidence>
<organism evidence="1 2">
    <name type="scientific">Thiobacter aerophilum</name>
    <dbReference type="NCBI Taxonomy" id="3121275"/>
    <lineage>
        <taxon>Bacteria</taxon>
        <taxon>Pseudomonadati</taxon>
        <taxon>Pseudomonadota</taxon>
        <taxon>Betaproteobacteria</taxon>
        <taxon>Burkholderiales</taxon>
        <taxon>Thiobacteraceae</taxon>
        <taxon>Thiobacter</taxon>
    </lineage>
</organism>
<comment type="caution">
    <text evidence="1">The sequence shown here is derived from an EMBL/GenBank/DDBJ whole genome shotgun (WGS) entry which is preliminary data.</text>
</comment>
<keyword evidence="2" id="KW-1185">Reference proteome</keyword>
<protein>
    <submittedName>
        <fullName evidence="1">DUF3717 domain-containing protein</fullName>
    </submittedName>
</protein>
<name>A0ABV0EGZ8_9BURK</name>
<evidence type="ECO:0000313" key="2">
    <source>
        <dbReference type="Proteomes" id="UP001482231"/>
    </source>
</evidence>
<dbReference type="Pfam" id="PF12512">
    <property type="entry name" value="DUF3717"/>
    <property type="match status" value="1"/>
</dbReference>
<dbReference type="RefSeq" id="WP_347309054.1">
    <property type="nucleotide sequence ID" value="NZ_JBAJEX010000014.1"/>
</dbReference>
<proteinExistence type="predicted"/>
<dbReference type="Proteomes" id="UP001482231">
    <property type="component" value="Unassembled WGS sequence"/>
</dbReference>
<reference evidence="1 2" key="1">
    <citation type="submission" date="2024-02" db="EMBL/GenBank/DDBJ databases">
        <title>New thermophilic sulfur-oxidizing bacteria from a hot springs of the Uzon caldera (Kamchatka, Russia).</title>
        <authorList>
            <person name="Dukat A.M."/>
            <person name="Elcheninov A.G."/>
            <person name="Frolov E.N."/>
        </authorList>
    </citation>
    <scope>NUCLEOTIDE SEQUENCE [LARGE SCALE GENOMIC DNA]</scope>
    <source>
        <strain evidence="1 2">AK1</strain>
    </source>
</reference>
<gene>
    <name evidence="1" type="ORF">V6E02_12050</name>
</gene>
<sequence length="78" mass="9190">MQPDRKHFSLDEIIEALNRCMQRHPPEGIEKRLHPDANLLAEIVGEMYWRKLDDIPVRAIQGEHLEALLKWRTPDGNH</sequence>
<dbReference type="EMBL" id="JBAJEX010000014">
    <property type="protein sequence ID" value="MEO1767942.1"/>
    <property type="molecule type" value="Genomic_DNA"/>
</dbReference>